<accession>A0AAE5WM93</accession>
<dbReference type="KEGG" id="rad:CO657_01480"/>
<evidence type="ECO:0000313" key="1">
    <source>
        <dbReference type="EMBL" id="QAS76848.1"/>
    </source>
</evidence>
<reference evidence="1 2" key="1">
    <citation type="submission" date="2019-01" db="EMBL/GenBank/DDBJ databases">
        <title>Genomic insights into the origins and evolution of symbiotic genes in the Phaseolus vulgaris microsymbionts.</title>
        <authorList>
            <person name="Tong W."/>
        </authorList>
    </citation>
    <scope>NUCLEOTIDE SEQUENCE [LARGE SCALE GENOMIC DNA]</scope>
    <source>
        <strain evidence="1 2">FH23</strain>
    </source>
</reference>
<dbReference type="Proteomes" id="UP000220927">
    <property type="component" value="Chromosome"/>
</dbReference>
<sequence>MISAMPMCRSSRNGCCRKTAKACRAKVCRGFAATTCVKTKSESASHESSLTRRALTISLGGRP</sequence>
<protein>
    <submittedName>
        <fullName evidence="1">Uncharacterized protein</fullName>
    </submittedName>
</protein>
<proteinExistence type="predicted"/>
<dbReference type="AlphaFoldDB" id="A0AAE5WM93"/>
<organism evidence="1 2">
    <name type="scientific">Rhizobium acidisoli</name>
    <dbReference type="NCBI Taxonomy" id="1538158"/>
    <lineage>
        <taxon>Bacteria</taxon>
        <taxon>Pseudomonadati</taxon>
        <taxon>Pseudomonadota</taxon>
        <taxon>Alphaproteobacteria</taxon>
        <taxon>Hyphomicrobiales</taxon>
        <taxon>Rhizobiaceae</taxon>
        <taxon>Rhizobium/Agrobacterium group</taxon>
        <taxon>Rhizobium</taxon>
    </lineage>
</organism>
<name>A0AAE5WM93_9HYPH</name>
<evidence type="ECO:0000313" key="2">
    <source>
        <dbReference type="Proteomes" id="UP000220927"/>
    </source>
</evidence>
<keyword evidence="2" id="KW-1185">Reference proteome</keyword>
<gene>
    <name evidence="1" type="ORF">CO657_01480</name>
</gene>
<dbReference type="EMBL" id="CP034998">
    <property type="protein sequence ID" value="QAS76848.1"/>
    <property type="molecule type" value="Genomic_DNA"/>
</dbReference>